<dbReference type="AlphaFoldDB" id="A0A6A0AGM7"/>
<name>A0A6A0AGM7_HAELA</name>
<feature type="region of interest" description="Disordered" evidence="1">
    <location>
        <begin position="35"/>
        <end position="95"/>
    </location>
</feature>
<evidence type="ECO:0000313" key="3">
    <source>
        <dbReference type="Proteomes" id="UP000485058"/>
    </source>
</evidence>
<proteinExistence type="predicted"/>
<feature type="non-terminal residue" evidence="2">
    <location>
        <position position="1"/>
    </location>
</feature>
<organism evidence="2 3">
    <name type="scientific">Haematococcus lacustris</name>
    <name type="common">Green alga</name>
    <name type="synonym">Haematococcus pluvialis</name>
    <dbReference type="NCBI Taxonomy" id="44745"/>
    <lineage>
        <taxon>Eukaryota</taxon>
        <taxon>Viridiplantae</taxon>
        <taxon>Chlorophyta</taxon>
        <taxon>core chlorophytes</taxon>
        <taxon>Chlorophyceae</taxon>
        <taxon>CS clade</taxon>
        <taxon>Chlamydomonadales</taxon>
        <taxon>Haematococcaceae</taxon>
        <taxon>Haematococcus</taxon>
    </lineage>
</organism>
<keyword evidence="3" id="KW-1185">Reference proteome</keyword>
<feature type="compositionally biased region" description="Polar residues" evidence="1">
    <location>
        <begin position="77"/>
        <end position="89"/>
    </location>
</feature>
<gene>
    <name evidence="2" type="ORF">HaLaN_31273</name>
</gene>
<accession>A0A6A0AGM7</accession>
<comment type="caution">
    <text evidence="2">The sequence shown here is derived from an EMBL/GenBank/DDBJ whole genome shotgun (WGS) entry which is preliminary data.</text>
</comment>
<feature type="non-terminal residue" evidence="2">
    <location>
        <position position="166"/>
    </location>
</feature>
<evidence type="ECO:0000313" key="2">
    <source>
        <dbReference type="EMBL" id="GFH32109.1"/>
    </source>
</evidence>
<feature type="compositionally biased region" description="Basic and acidic residues" evidence="1">
    <location>
        <begin position="36"/>
        <end position="51"/>
    </location>
</feature>
<feature type="compositionally biased region" description="Basic and acidic residues" evidence="1">
    <location>
        <begin position="66"/>
        <end position="75"/>
    </location>
</feature>
<dbReference type="Proteomes" id="UP000485058">
    <property type="component" value="Unassembled WGS sequence"/>
</dbReference>
<dbReference type="EMBL" id="BLLF01006267">
    <property type="protein sequence ID" value="GFH32109.1"/>
    <property type="molecule type" value="Genomic_DNA"/>
</dbReference>
<sequence length="166" mass="18163">PGAAASCSVLASRPTKAVPAVEDAGAATSVKYNKRKAPDVDWRSITDPAERRRQRRLAKNRMTAARSRERKKEQCGSKPQHSSSLQPATKRSRTGLARQSLAYPPSASLLHFLVSVKLLLAHSSRPLTKAAQRLLFSHLLFSPPPLRKAMVPMSFAGLPLRSYVLA</sequence>
<reference evidence="2 3" key="1">
    <citation type="submission" date="2020-02" db="EMBL/GenBank/DDBJ databases">
        <title>Draft genome sequence of Haematococcus lacustris strain NIES-144.</title>
        <authorList>
            <person name="Morimoto D."/>
            <person name="Nakagawa S."/>
            <person name="Yoshida T."/>
            <person name="Sawayama S."/>
        </authorList>
    </citation>
    <scope>NUCLEOTIDE SEQUENCE [LARGE SCALE GENOMIC DNA]</scope>
    <source>
        <strain evidence="2 3">NIES-144</strain>
    </source>
</reference>
<protein>
    <submittedName>
        <fullName evidence="2">BZIP domain-containing protein</fullName>
    </submittedName>
</protein>
<evidence type="ECO:0000256" key="1">
    <source>
        <dbReference type="SAM" id="MobiDB-lite"/>
    </source>
</evidence>